<dbReference type="GO" id="GO:0004252">
    <property type="term" value="F:serine-type endopeptidase activity"/>
    <property type="evidence" value="ECO:0007669"/>
    <property type="project" value="InterPro"/>
</dbReference>
<dbReference type="PANTHER" id="PTHR14218">
    <property type="entry name" value="PROTEASE S8 TRIPEPTIDYL PEPTIDASE I CLN2"/>
    <property type="match status" value="1"/>
</dbReference>
<dbReference type="GO" id="GO:0006508">
    <property type="term" value="P:proteolysis"/>
    <property type="evidence" value="ECO:0007669"/>
    <property type="project" value="UniProtKB-KW"/>
</dbReference>
<keyword evidence="3" id="KW-0720">Serine protease</keyword>
<dbReference type="GO" id="GO:0008240">
    <property type="term" value="F:tripeptidyl-peptidase activity"/>
    <property type="evidence" value="ECO:0007669"/>
    <property type="project" value="TreeGrafter"/>
</dbReference>
<dbReference type="EMBL" id="MN739521">
    <property type="protein sequence ID" value="QHT10515.1"/>
    <property type="molecule type" value="Genomic_DNA"/>
</dbReference>
<dbReference type="AlphaFoldDB" id="A0A6C0D472"/>
<evidence type="ECO:0000313" key="5">
    <source>
        <dbReference type="EMBL" id="QHT10515.1"/>
    </source>
</evidence>
<protein>
    <recommendedName>
        <fullName evidence="4">Peptidase S53 domain-containing protein</fullName>
    </recommendedName>
</protein>
<dbReference type="PROSITE" id="PS00138">
    <property type="entry name" value="SUBTILASE_SER"/>
    <property type="match status" value="1"/>
</dbReference>
<dbReference type="PANTHER" id="PTHR14218:SF15">
    <property type="entry name" value="TRIPEPTIDYL-PEPTIDASE 1"/>
    <property type="match status" value="1"/>
</dbReference>
<dbReference type="InterPro" id="IPR050819">
    <property type="entry name" value="Tripeptidyl-peptidase_I"/>
</dbReference>
<dbReference type="CDD" id="cd04056">
    <property type="entry name" value="Peptidases_S53"/>
    <property type="match status" value="1"/>
</dbReference>
<accession>A0A6C0D472</accession>
<proteinExistence type="predicted"/>
<evidence type="ECO:0000256" key="3">
    <source>
        <dbReference type="ARBA" id="ARBA00022825"/>
    </source>
</evidence>
<dbReference type="Gene3D" id="3.40.50.200">
    <property type="entry name" value="Peptidase S8/S53 domain"/>
    <property type="match status" value="1"/>
</dbReference>
<sequence>MLFFPNGAINDLKDQGSTLENTLDVSVVGSCCCATIILFIFTNKTTFTESFQTMLHGINVNGEQLVPTIISYSWGMPESIADPADLMQSNLLLQNANINVCVAAGDNGSFLHRHHVTSVGGTSLTCPNNVYDVSTIEQVWNDGITATGGGISELFTKPTYQSFIPGTKRNSPDIVFNCDPHTGIQLCFNGKIAYGIGGTSLAAPFFAGFIALTGINTFINPLLYSNTCYHDITIGSNSIGNRGQYFAKPGFDNCTGLGSMDCSKFLLNPYILLPPQLNVVVGQTIQIPIKTNVSVT</sequence>
<dbReference type="InterPro" id="IPR030400">
    <property type="entry name" value="Sedolisin_dom"/>
</dbReference>
<dbReference type="PROSITE" id="PS51695">
    <property type="entry name" value="SEDOLISIN"/>
    <property type="match status" value="1"/>
</dbReference>
<evidence type="ECO:0000256" key="1">
    <source>
        <dbReference type="ARBA" id="ARBA00022670"/>
    </source>
</evidence>
<feature type="domain" description="Peptidase S53" evidence="4">
    <location>
        <begin position="1"/>
        <end position="272"/>
    </location>
</feature>
<name>A0A6C0D472_9ZZZZ</name>
<keyword evidence="1" id="KW-0645">Protease</keyword>
<dbReference type="SUPFAM" id="SSF52743">
    <property type="entry name" value="Subtilisin-like"/>
    <property type="match status" value="1"/>
</dbReference>
<organism evidence="5">
    <name type="scientific">viral metagenome</name>
    <dbReference type="NCBI Taxonomy" id="1070528"/>
    <lineage>
        <taxon>unclassified sequences</taxon>
        <taxon>metagenomes</taxon>
        <taxon>organismal metagenomes</taxon>
    </lineage>
</organism>
<reference evidence="5" key="1">
    <citation type="journal article" date="2020" name="Nature">
        <title>Giant virus diversity and host interactions through global metagenomics.</title>
        <authorList>
            <person name="Schulz F."/>
            <person name="Roux S."/>
            <person name="Paez-Espino D."/>
            <person name="Jungbluth S."/>
            <person name="Walsh D.A."/>
            <person name="Denef V.J."/>
            <person name="McMahon K.D."/>
            <person name="Konstantinidis K.T."/>
            <person name="Eloe-Fadrosh E.A."/>
            <person name="Kyrpides N.C."/>
            <person name="Woyke T."/>
        </authorList>
    </citation>
    <scope>NUCLEOTIDE SEQUENCE</scope>
    <source>
        <strain evidence="5">GVMAG-M-3300023174-107</strain>
    </source>
</reference>
<keyword evidence="2" id="KW-0378">Hydrolase</keyword>
<dbReference type="InterPro" id="IPR023828">
    <property type="entry name" value="Peptidase_S8_Ser-AS"/>
</dbReference>
<evidence type="ECO:0000259" key="4">
    <source>
        <dbReference type="PROSITE" id="PS51695"/>
    </source>
</evidence>
<evidence type="ECO:0000256" key="2">
    <source>
        <dbReference type="ARBA" id="ARBA00022801"/>
    </source>
</evidence>
<dbReference type="InterPro" id="IPR036852">
    <property type="entry name" value="Peptidase_S8/S53_dom_sf"/>
</dbReference>